<accession>A0A3L9Z6F0</accession>
<evidence type="ECO:0000313" key="1">
    <source>
        <dbReference type="EMBL" id="RMA67710.1"/>
    </source>
</evidence>
<dbReference type="EMBL" id="REFC01000001">
    <property type="protein sequence ID" value="RMA67710.1"/>
    <property type="molecule type" value="Genomic_DNA"/>
</dbReference>
<sequence length="250" mass="29587">MKKKHKEYQIEKFFQSIDNKFDRGVNQSIQELNNAFDEIGSDLEYWATMSQNNPKEYNEAEERINEFGSSISEQMHEKINNGTFIEEELSALYEMKIIYSFKHLEINLKRFLIMFYEDNSISKTYKWENIIEYLKGRNIDLSNIAGYKEVNELRNVNNSLKHSINSLDKSLNSIKEFKNNSTKDHSNLSRFYERIEDSSILFLSSLSEEIIKEFYDFNDTKIKILAEHVTTGMNKETSEKLILKIKDIFS</sequence>
<reference evidence="1 2" key="1">
    <citation type="submission" date="2018-10" db="EMBL/GenBank/DDBJ databases">
        <title>Genomic Encyclopedia of Archaeal and Bacterial Type Strains, Phase II (KMG-II): from individual species to whole genera.</title>
        <authorList>
            <person name="Goeker M."/>
        </authorList>
    </citation>
    <scope>NUCLEOTIDE SEQUENCE [LARGE SCALE GENOMIC DNA]</scope>
    <source>
        <strain evidence="1 2">DSM 23424</strain>
    </source>
</reference>
<protein>
    <submittedName>
        <fullName evidence="1">Uncharacterized protein</fullName>
    </submittedName>
</protein>
<name>A0A3L9Z6F0_9FLAO</name>
<dbReference type="OrthoDB" id="1437071at2"/>
<proteinExistence type="predicted"/>
<organism evidence="1 2">
    <name type="scientific">Ulvibacter antarcticus</name>
    <dbReference type="NCBI Taxonomy" id="442714"/>
    <lineage>
        <taxon>Bacteria</taxon>
        <taxon>Pseudomonadati</taxon>
        <taxon>Bacteroidota</taxon>
        <taxon>Flavobacteriia</taxon>
        <taxon>Flavobacteriales</taxon>
        <taxon>Flavobacteriaceae</taxon>
        <taxon>Ulvibacter</taxon>
    </lineage>
</organism>
<gene>
    <name evidence="1" type="ORF">BXY75_0020</name>
</gene>
<comment type="caution">
    <text evidence="1">The sequence shown here is derived from an EMBL/GenBank/DDBJ whole genome shotgun (WGS) entry which is preliminary data.</text>
</comment>
<dbReference type="AlphaFoldDB" id="A0A3L9Z6F0"/>
<keyword evidence="2" id="KW-1185">Reference proteome</keyword>
<evidence type="ECO:0000313" key="2">
    <source>
        <dbReference type="Proteomes" id="UP000271339"/>
    </source>
</evidence>
<dbReference type="RefSeq" id="WP_121905676.1">
    <property type="nucleotide sequence ID" value="NZ_REFC01000001.1"/>
</dbReference>
<dbReference type="Proteomes" id="UP000271339">
    <property type="component" value="Unassembled WGS sequence"/>
</dbReference>